<sequence length="495" mass="54660">MEEAFSLIISNSATTLKTHISTAKPSTFTTQIRGHSLLSLAIALNHKECIKVLLDHPLVSSTLRTKDGWSPLQEAASVGDRDVVAMVLVHWRREMVGWWETRGSLLVEALHELSLPDFSMTLNWRFTTWLPFIQPLCPSDTITIRKHGRNVRIDSTLVGFESLSWVRGNVSILCVDDGKRVVLVDHDRRVVQQVVPRVKEGEDVLTEEELQEEVNILLNTPLVSPPHVDISKAKVRKVQDGVLFKTDRVETVNGFDASVWVIEGISVETRTREEHLHVPPYPTHQHQSDTWATSTDTSNTNPLETSKQYRPSLTPPEPHTFTPSQFHTPSLHPTLQIGRPRLLKTTTRQIQATLWMHDPTPPPPPPPPSSSLFSWISSSPPPPPPTLQITNKTPQITLTSLVPLLTCLNLFGDVQSTRIRDFLGTRMPPGVPVQVEVPVIGAGGVSVNVVVSVGEVKVFEGGEGEGVVEEGGFEVPGRRRGYVKGDVFGGGAGVK</sequence>
<dbReference type="InterPro" id="IPR055285">
    <property type="entry name" value="ANKRD13_C"/>
</dbReference>
<dbReference type="GO" id="GO:0005789">
    <property type="term" value="C:endoplasmic reticulum membrane"/>
    <property type="evidence" value="ECO:0007669"/>
    <property type="project" value="UniProtKB-SubCell"/>
</dbReference>
<dbReference type="SUPFAM" id="SSF48403">
    <property type="entry name" value="Ankyrin repeat"/>
    <property type="match status" value="1"/>
</dbReference>
<gene>
    <name evidence="10" type="ORF">BCR33DRAFT_848767</name>
</gene>
<comment type="caution">
    <text evidence="10">The sequence shown here is derived from an EMBL/GenBank/DDBJ whole genome shotgun (WGS) entry which is preliminary data.</text>
</comment>
<protein>
    <recommendedName>
        <fullName evidence="9">Ankyrin repeat domain-containing protein</fullName>
    </recommendedName>
</protein>
<keyword evidence="6" id="KW-0143">Chaperone</keyword>
<evidence type="ECO:0000256" key="7">
    <source>
        <dbReference type="ARBA" id="ARBA00037107"/>
    </source>
</evidence>
<evidence type="ECO:0000256" key="5">
    <source>
        <dbReference type="ARBA" id="ARBA00023136"/>
    </source>
</evidence>
<dbReference type="PANTHER" id="PTHR12447">
    <property type="entry name" value="ANKYRIN REPEAT DOMAIN-CONTAINING PROTEIN 13"/>
    <property type="match status" value="1"/>
</dbReference>
<evidence type="ECO:0000313" key="10">
    <source>
        <dbReference type="EMBL" id="ORY47433.1"/>
    </source>
</evidence>
<dbReference type="EMBL" id="MCGO01000014">
    <property type="protein sequence ID" value="ORY47433.1"/>
    <property type="molecule type" value="Genomic_DNA"/>
</dbReference>
<evidence type="ECO:0000256" key="6">
    <source>
        <dbReference type="ARBA" id="ARBA00023186"/>
    </source>
</evidence>
<dbReference type="AlphaFoldDB" id="A0A1Y2CK93"/>
<organism evidence="10 11">
    <name type="scientific">Rhizoclosmatium globosum</name>
    <dbReference type="NCBI Taxonomy" id="329046"/>
    <lineage>
        <taxon>Eukaryota</taxon>
        <taxon>Fungi</taxon>
        <taxon>Fungi incertae sedis</taxon>
        <taxon>Chytridiomycota</taxon>
        <taxon>Chytridiomycota incertae sedis</taxon>
        <taxon>Chytridiomycetes</taxon>
        <taxon>Chytridiales</taxon>
        <taxon>Chytriomycetaceae</taxon>
        <taxon>Rhizoclosmatium</taxon>
    </lineage>
</organism>
<name>A0A1Y2CK93_9FUNG</name>
<feature type="compositionally biased region" description="Pro residues" evidence="8">
    <location>
        <begin position="359"/>
        <end position="369"/>
    </location>
</feature>
<dbReference type="OrthoDB" id="341259at2759"/>
<dbReference type="InterPro" id="IPR036770">
    <property type="entry name" value="Ankyrin_rpt-contain_sf"/>
</dbReference>
<dbReference type="PANTHER" id="PTHR12447:SF25">
    <property type="entry name" value="ANKYRIN REPEAT DOMAIN-CONTAINING PROTEIN 13C"/>
    <property type="match status" value="1"/>
</dbReference>
<evidence type="ECO:0000256" key="3">
    <source>
        <dbReference type="ARBA" id="ARBA00022824"/>
    </source>
</evidence>
<feature type="compositionally biased region" description="Polar residues" evidence="8">
    <location>
        <begin position="284"/>
        <end position="311"/>
    </location>
</feature>
<evidence type="ECO:0000256" key="1">
    <source>
        <dbReference type="ARBA" id="ARBA00004586"/>
    </source>
</evidence>
<comment type="subcellular location">
    <subcellularLocation>
        <location evidence="1">Endoplasmic reticulum membrane</location>
    </subcellularLocation>
</comment>
<comment type="function">
    <text evidence="7">Acts as a molecular chaperone for G protein-coupled receptors, regulating their biogenesis and exit from the ER.</text>
</comment>
<dbReference type="InterPro" id="IPR002110">
    <property type="entry name" value="Ankyrin_rpt"/>
</dbReference>
<evidence type="ECO:0000256" key="8">
    <source>
        <dbReference type="SAM" id="MobiDB-lite"/>
    </source>
</evidence>
<evidence type="ECO:0000256" key="2">
    <source>
        <dbReference type="ARBA" id="ARBA00022737"/>
    </source>
</evidence>
<dbReference type="Gene3D" id="1.25.40.20">
    <property type="entry name" value="Ankyrin repeat-containing domain"/>
    <property type="match status" value="1"/>
</dbReference>
<keyword evidence="11" id="KW-1185">Reference proteome</keyword>
<proteinExistence type="predicted"/>
<feature type="domain" description="Ankyrin repeat" evidence="9">
    <location>
        <begin position="152"/>
        <end position="358"/>
    </location>
</feature>
<evidence type="ECO:0000259" key="9">
    <source>
        <dbReference type="Pfam" id="PF11904"/>
    </source>
</evidence>
<dbReference type="Pfam" id="PF12796">
    <property type="entry name" value="Ank_2"/>
    <property type="match status" value="1"/>
</dbReference>
<reference evidence="10 11" key="1">
    <citation type="submission" date="2016-07" db="EMBL/GenBank/DDBJ databases">
        <title>Pervasive Adenine N6-methylation of Active Genes in Fungi.</title>
        <authorList>
            <consortium name="DOE Joint Genome Institute"/>
            <person name="Mondo S.J."/>
            <person name="Dannebaum R.O."/>
            <person name="Kuo R.C."/>
            <person name="Labutti K."/>
            <person name="Haridas S."/>
            <person name="Kuo A."/>
            <person name="Salamov A."/>
            <person name="Ahrendt S.R."/>
            <person name="Lipzen A."/>
            <person name="Sullivan W."/>
            <person name="Andreopoulos W.B."/>
            <person name="Clum A."/>
            <person name="Lindquist E."/>
            <person name="Daum C."/>
            <person name="Ramamoorthy G.K."/>
            <person name="Gryganskyi A."/>
            <person name="Culley D."/>
            <person name="Magnuson J.K."/>
            <person name="James T.Y."/>
            <person name="O'Malley M.A."/>
            <person name="Stajich J.E."/>
            <person name="Spatafora J.W."/>
            <person name="Visel A."/>
            <person name="Grigoriev I.V."/>
        </authorList>
    </citation>
    <scope>NUCLEOTIDE SEQUENCE [LARGE SCALE GENOMIC DNA]</scope>
    <source>
        <strain evidence="10 11">JEL800</strain>
    </source>
</reference>
<keyword evidence="3" id="KW-0256">Endoplasmic reticulum</keyword>
<accession>A0A1Y2CK93</accession>
<dbReference type="InterPro" id="IPR021832">
    <property type="entry name" value="ANKRD13"/>
</dbReference>
<evidence type="ECO:0000256" key="4">
    <source>
        <dbReference type="ARBA" id="ARBA00023043"/>
    </source>
</evidence>
<keyword evidence="2" id="KW-0677">Repeat</keyword>
<feature type="region of interest" description="Disordered" evidence="8">
    <location>
        <begin position="355"/>
        <end position="383"/>
    </location>
</feature>
<dbReference type="Proteomes" id="UP000193642">
    <property type="component" value="Unassembled WGS sequence"/>
</dbReference>
<keyword evidence="4" id="KW-0040">ANK repeat</keyword>
<feature type="region of interest" description="Disordered" evidence="8">
    <location>
        <begin position="273"/>
        <end position="340"/>
    </location>
</feature>
<feature type="compositionally biased region" description="Polar residues" evidence="8">
    <location>
        <begin position="321"/>
        <end position="333"/>
    </location>
</feature>
<dbReference type="Pfam" id="PF11904">
    <property type="entry name" value="ANKRD13_C"/>
    <property type="match status" value="1"/>
</dbReference>
<keyword evidence="5" id="KW-0472">Membrane</keyword>
<evidence type="ECO:0000313" key="11">
    <source>
        <dbReference type="Proteomes" id="UP000193642"/>
    </source>
</evidence>